<feature type="coiled-coil region" evidence="1">
    <location>
        <begin position="150"/>
        <end position="177"/>
    </location>
</feature>
<protein>
    <recommendedName>
        <fullName evidence="5">Diablo homolog, mitochondrial</fullName>
    </recommendedName>
</protein>
<proteinExistence type="predicted"/>
<keyword evidence="4" id="KW-1185">Reference proteome</keyword>
<feature type="chain" id="PRO_5026026565" description="Diablo homolog, mitochondrial" evidence="2">
    <location>
        <begin position="21"/>
        <end position="196"/>
    </location>
</feature>
<dbReference type="Proteomes" id="UP000475862">
    <property type="component" value="Unassembled WGS sequence"/>
</dbReference>
<sequence length="196" mass="22574">MNKCSRLLSWCRLALGVAYCQTKATNPDKVEQPIDKGLKQIAEELTQKKYLFQHTCTLSVDSSCQIITIALAALNNASQKYKDELIKSMELIKYNYWYDEKSENDFMKSQYDIANAKLFYLDSISVMDRALQLGRSNALMSYTVEANTVLNSMSEKLNFAEKEFQSCTEEIRKLEEKFTGLLTKTTYVMTEEDIIQ</sequence>
<feature type="signal peptide" evidence="2">
    <location>
        <begin position="1"/>
        <end position="20"/>
    </location>
</feature>
<name>A0A6G0TFM3_APHGL</name>
<dbReference type="AlphaFoldDB" id="A0A6G0TFM3"/>
<organism evidence="3 4">
    <name type="scientific">Aphis glycines</name>
    <name type="common">Soybean aphid</name>
    <dbReference type="NCBI Taxonomy" id="307491"/>
    <lineage>
        <taxon>Eukaryota</taxon>
        <taxon>Metazoa</taxon>
        <taxon>Ecdysozoa</taxon>
        <taxon>Arthropoda</taxon>
        <taxon>Hexapoda</taxon>
        <taxon>Insecta</taxon>
        <taxon>Pterygota</taxon>
        <taxon>Neoptera</taxon>
        <taxon>Paraneoptera</taxon>
        <taxon>Hemiptera</taxon>
        <taxon>Sternorrhyncha</taxon>
        <taxon>Aphidomorpha</taxon>
        <taxon>Aphidoidea</taxon>
        <taxon>Aphididae</taxon>
        <taxon>Aphidini</taxon>
        <taxon>Aphis</taxon>
        <taxon>Aphis</taxon>
    </lineage>
</organism>
<keyword evidence="1" id="KW-0175">Coiled coil</keyword>
<evidence type="ECO:0000256" key="2">
    <source>
        <dbReference type="SAM" id="SignalP"/>
    </source>
</evidence>
<evidence type="ECO:0000256" key="1">
    <source>
        <dbReference type="SAM" id="Coils"/>
    </source>
</evidence>
<keyword evidence="2" id="KW-0732">Signal</keyword>
<comment type="caution">
    <text evidence="3">The sequence shown here is derived from an EMBL/GenBank/DDBJ whole genome shotgun (WGS) entry which is preliminary data.</text>
</comment>
<evidence type="ECO:0000313" key="3">
    <source>
        <dbReference type="EMBL" id="KAE9532099.1"/>
    </source>
</evidence>
<dbReference type="EMBL" id="VYZN01000040">
    <property type="protein sequence ID" value="KAE9532099.1"/>
    <property type="molecule type" value="Genomic_DNA"/>
</dbReference>
<gene>
    <name evidence="3" type="ORF">AGLY_010301</name>
</gene>
<accession>A0A6G0TFM3</accession>
<feature type="non-terminal residue" evidence="3">
    <location>
        <position position="196"/>
    </location>
</feature>
<evidence type="ECO:0000313" key="4">
    <source>
        <dbReference type="Proteomes" id="UP000475862"/>
    </source>
</evidence>
<dbReference type="Gene3D" id="1.20.58.70">
    <property type="match status" value="1"/>
</dbReference>
<dbReference type="OrthoDB" id="10289355at2759"/>
<reference evidence="3 4" key="1">
    <citation type="submission" date="2019-08" db="EMBL/GenBank/DDBJ databases">
        <title>The genome of the soybean aphid Biotype 1, its phylome, world population structure and adaptation to the North American continent.</title>
        <authorList>
            <person name="Giordano R."/>
            <person name="Donthu R.K."/>
            <person name="Hernandez A.G."/>
            <person name="Wright C.L."/>
            <person name="Zimin A.V."/>
        </authorList>
    </citation>
    <scope>NUCLEOTIDE SEQUENCE [LARGE SCALE GENOMIC DNA]</scope>
    <source>
        <tissue evidence="3">Whole aphids</tissue>
    </source>
</reference>
<evidence type="ECO:0008006" key="5">
    <source>
        <dbReference type="Google" id="ProtNLM"/>
    </source>
</evidence>